<dbReference type="OrthoDB" id="433124at2759"/>
<dbReference type="EMBL" id="ML122347">
    <property type="protein sequence ID" value="RPD52644.1"/>
    <property type="molecule type" value="Genomic_DNA"/>
</dbReference>
<protein>
    <recommendedName>
        <fullName evidence="6">EXPERA domain-containing protein</fullName>
    </recommendedName>
</protein>
<comment type="subcellular location">
    <subcellularLocation>
        <location evidence="1">Membrane</location>
        <topology evidence="1">Multi-pass membrane protein</topology>
    </subcellularLocation>
</comment>
<evidence type="ECO:0000256" key="5">
    <source>
        <dbReference type="SAM" id="Phobius"/>
    </source>
</evidence>
<evidence type="ECO:0000313" key="8">
    <source>
        <dbReference type="Proteomes" id="UP000313359"/>
    </source>
</evidence>
<organism evidence="7 8">
    <name type="scientific">Lentinus tigrinus ALCF2SS1-6</name>
    <dbReference type="NCBI Taxonomy" id="1328759"/>
    <lineage>
        <taxon>Eukaryota</taxon>
        <taxon>Fungi</taxon>
        <taxon>Dikarya</taxon>
        <taxon>Basidiomycota</taxon>
        <taxon>Agaricomycotina</taxon>
        <taxon>Agaricomycetes</taxon>
        <taxon>Polyporales</taxon>
        <taxon>Polyporaceae</taxon>
        <taxon>Lentinus</taxon>
    </lineage>
</organism>
<keyword evidence="2 5" id="KW-0812">Transmembrane</keyword>
<sequence length="138" mass="15331">MLRIPFSERPRRDFIYFIFFCVYGSTSIFIDTQYLYPEGVLPEFLTSLTSTKSIYPLLVIWGASTATTVYTAIGDIIGTPIADTPANGPLAVAITAAQRRILILAHFPYLVIPLVISIDMAYRLHVLASGSTRKLKTL</sequence>
<accession>A0A5C2RMV9</accession>
<feature type="transmembrane region" description="Helical" evidence="5">
    <location>
        <begin position="101"/>
        <end position="122"/>
    </location>
</feature>
<keyword evidence="4 5" id="KW-0472">Membrane</keyword>
<keyword evidence="3 5" id="KW-1133">Transmembrane helix</keyword>
<evidence type="ECO:0000256" key="2">
    <source>
        <dbReference type="ARBA" id="ARBA00022692"/>
    </source>
</evidence>
<evidence type="ECO:0000259" key="6">
    <source>
        <dbReference type="Pfam" id="PF05241"/>
    </source>
</evidence>
<feature type="transmembrane region" description="Helical" evidence="5">
    <location>
        <begin position="54"/>
        <end position="73"/>
    </location>
</feature>
<feature type="domain" description="EXPERA" evidence="6">
    <location>
        <begin position="29"/>
        <end position="120"/>
    </location>
</feature>
<dbReference type="AlphaFoldDB" id="A0A5C2RMV9"/>
<gene>
    <name evidence="7" type="ORF">L227DRAFT_617645</name>
</gene>
<dbReference type="InterPro" id="IPR033118">
    <property type="entry name" value="EXPERA"/>
</dbReference>
<evidence type="ECO:0000313" key="7">
    <source>
        <dbReference type="EMBL" id="RPD52644.1"/>
    </source>
</evidence>
<dbReference type="Proteomes" id="UP000313359">
    <property type="component" value="Unassembled WGS sequence"/>
</dbReference>
<evidence type="ECO:0000256" key="3">
    <source>
        <dbReference type="ARBA" id="ARBA00022989"/>
    </source>
</evidence>
<name>A0A5C2RMV9_9APHY</name>
<dbReference type="GO" id="GO:0016020">
    <property type="term" value="C:membrane"/>
    <property type="evidence" value="ECO:0007669"/>
    <property type="project" value="UniProtKB-SubCell"/>
</dbReference>
<dbReference type="Pfam" id="PF05241">
    <property type="entry name" value="EBP"/>
    <property type="match status" value="1"/>
</dbReference>
<evidence type="ECO:0000256" key="1">
    <source>
        <dbReference type="ARBA" id="ARBA00004141"/>
    </source>
</evidence>
<reference evidence="7" key="1">
    <citation type="journal article" date="2018" name="Genome Biol. Evol.">
        <title>Genomics and development of Lentinus tigrinus, a white-rot wood-decaying mushroom with dimorphic fruiting bodies.</title>
        <authorList>
            <person name="Wu B."/>
            <person name="Xu Z."/>
            <person name="Knudson A."/>
            <person name="Carlson A."/>
            <person name="Chen N."/>
            <person name="Kovaka S."/>
            <person name="LaButti K."/>
            <person name="Lipzen A."/>
            <person name="Pennachio C."/>
            <person name="Riley R."/>
            <person name="Schakwitz W."/>
            <person name="Umezawa K."/>
            <person name="Ohm R.A."/>
            <person name="Grigoriev I.V."/>
            <person name="Nagy L.G."/>
            <person name="Gibbons J."/>
            <person name="Hibbett D."/>
        </authorList>
    </citation>
    <scope>NUCLEOTIDE SEQUENCE [LARGE SCALE GENOMIC DNA]</scope>
    <source>
        <strain evidence="7">ALCF2SS1-6</strain>
    </source>
</reference>
<keyword evidence="8" id="KW-1185">Reference proteome</keyword>
<proteinExistence type="predicted"/>
<evidence type="ECO:0000256" key="4">
    <source>
        <dbReference type="ARBA" id="ARBA00023136"/>
    </source>
</evidence>
<feature type="transmembrane region" description="Helical" evidence="5">
    <location>
        <begin position="14"/>
        <end position="34"/>
    </location>
</feature>